<proteinExistence type="predicted"/>
<dbReference type="Proteomes" id="UP000217895">
    <property type="component" value="Chromosome"/>
</dbReference>
<dbReference type="PANTHER" id="PTHR34801">
    <property type="entry name" value="EXPRESSED PROTEIN"/>
    <property type="match status" value="1"/>
</dbReference>
<protein>
    <recommendedName>
        <fullName evidence="4">DUF1499 domain-containing protein</fullName>
    </recommendedName>
</protein>
<name>A0A1Z4JQU0_LEPBY</name>
<accession>A0A1Z4JQU0</accession>
<feature type="chain" id="PRO_5011112301" description="DUF1499 domain-containing protein" evidence="1">
    <location>
        <begin position="25"/>
        <end position="158"/>
    </location>
</feature>
<evidence type="ECO:0000313" key="3">
    <source>
        <dbReference type="Proteomes" id="UP000217895"/>
    </source>
</evidence>
<reference evidence="2 3" key="1">
    <citation type="submission" date="2017-06" db="EMBL/GenBank/DDBJ databases">
        <title>Genome sequencing of cyanobaciteial culture collection at National Institute for Environmental Studies (NIES).</title>
        <authorList>
            <person name="Hirose Y."/>
            <person name="Shimura Y."/>
            <person name="Fujisawa T."/>
            <person name="Nakamura Y."/>
            <person name="Kawachi M."/>
        </authorList>
    </citation>
    <scope>NUCLEOTIDE SEQUENCE [LARGE SCALE GENOMIC DNA]</scope>
    <source>
        <strain evidence="2 3">NIES-2135</strain>
    </source>
</reference>
<evidence type="ECO:0000256" key="1">
    <source>
        <dbReference type="SAM" id="SignalP"/>
    </source>
</evidence>
<gene>
    <name evidence="2" type="ORF">NIES2135_59790</name>
</gene>
<feature type="signal peptide" evidence="1">
    <location>
        <begin position="1"/>
        <end position="24"/>
    </location>
</feature>
<keyword evidence="3" id="KW-1185">Reference proteome</keyword>
<dbReference type="InterPro" id="IPR010865">
    <property type="entry name" value="DUF1499"/>
</dbReference>
<dbReference type="Pfam" id="PF07386">
    <property type="entry name" value="DUF1499"/>
    <property type="match status" value="1"/>
</dbReference>
<dbReference type="EMBL" id="AP018203">
    <property type="protein sequence ID" value="BAY59102.1"/>
    <property type="molecule type" value="Genomic_DNA"/>
</dbReference>
<dbReference type="PANTHER" id="PTHR34801:SF6">
    <property type="entry name" value="SLL1620 PROTEIN"/>
    <property type="match status" value="1"/>
</dbReference>
<sequence>MRRTFTLILLLSFCWLTSISPAQASLFSFSGSRPTNLGLHNDRLTECPSTPNCVNSFSSDSTHAIAPLKSSNIEKAFADLKQVIESQPRTKIIESTENYLYAEFTSKLMGFVDDVEFYLDKTSKAIQVRSASRLGESDLGVNRQRIESIRTQLSENVT</sequence>
<evidence type="ECO:0008006" key="4">
    <source>
        <dbReference type="Google" id="ProtNLM"/>
    </source>
</evidence>
<organism evidence="2 3">
    <name type="scientific">Leptolyngbya boryana NIES-2135</name>
    <dbReference type="NCBI Taxonomy" id="1973484"/>
    <lineage>
        <taxon>Bacteria</taxon>
        <taxon>Bacillati</taxon>
        <taxon>Cyanobacteriota</taxon>
        <taxon>Cyanophyceae</taxon>
        <taxon>Leptolyngbyales</taxon>
        <taxon>Leptolyngbyaceae</taxon>
        <taxon>Leptolyngbya group</taxon>
        <taxon>Leptolyngbya</taxon>
    </lineage>
</organism>
<dbReference type="AlphaFoldDB" id="A0A1Z4JQU0"/>
<dbReference type="PIRSF" id="PIRSF026426">
    <property type="entry name" value="DUF1499"/>
    <property type="match status" value="1"/>
</dbReference>
<keyword evidence="1" id="KW-0732">Signal</keyword>
<evidence type="ECO:0000313" key="2">
    <source>
        <dbReference type="EMBL" id="BAY59102.1"/>
    </source>
</evidence>